<dbReference type="VEuPathDB" id="PlasmoDB:PVPAM_130006900"/>
<name>A0A8S4HKC4_PLAVI</name>
<accession>A0A8S4HKC4</accession>
<feature type="transmembrane region" description="Helical" evidence="1">
    <location>
        <begin position="436"/>
        <end position="452"/>
    </location>
</feature>
<dbReference type="PROSITE" id="PS51257">
    <property type="entry name" value="PROKAR_LIPOPROTEIN"/>
    <property type="match status" value="1"/>
</dbReference>
<evidence type="ECO:0000313" key="3">
    <source>
        <dbReference type="Proteomes" id="UP000779233"/>
    </source>
</evidence>
<gene>
    <name evidence="2" type="ORF">PVW1_000014200</name>
</gene>
<reference evidence="2" key="1">
    <citation type="submission" date="2021-09" db="EMBL/GenBank/DDBJ databases">
        <authorList>
            <consortium name="Pathogen Informatics"/>
        </authorList>
    </citation>
    <scope>NUCLEOTIDE SEQUENCE</scope>
    <source>
        <strain evidence="2">PvW1</strain>
    </source>
</reference>
<dbReference type="Proteomes" id="UP000779233">
    <property type="component" value="Unassembled WGS sequence"/>
</dbReference>
<protein>
    <submittedName>
        <fullName evidence="2">(malaria parasite P. vivax) hypothetical protein</fullName>
    </submittedName>
</protein>
<feature type="transmembrane region" description="Helical" evidence="1">
    <location>
        <begin position="413"/>
        <end position="430"/>
    </location>
</feature>
<evidence type="ECO:0000313" key="2">
    <source>
        <dbReference type="EMBL" id="CAG9485434.1"/>
    </source>
</evidence>
<keyword evidence="1" id="KW-1133">Transmembrane helix</keyword>
<dbReference type="EMBL" id="CAJZCX010000017">
    <property type="protein sequence ID" value="CAG9485434.1"/>
    <property type="molecule type" value="Genomic_DNA"/>
</dbReference>
<evidence type="ECO:0000256" key="1">
    <source>
        <dbReference type="SAM" id="Phobius"/>
    </source>
</evidence>
<keyword evidence="1" id="KW-0812">Transmembrane</keyword>
<sequence length="477" mass="56819">MERKTNKIVPFIRTFVFNVLILSCAFFYESSNCTKPWRRDENSVNNVLGIRQNRLLRGDAFPNVRIEEGYYRDYENKEMLKKKDSLEDYYYSRSEGESNRGEMSQNTHDNHFENRYVSEKDYYDYEKGNYGHNYKKRDYGNEYDTNVDYYEPVYGRINNNSNKRENFDQLKNDHYSYNNPSNDRNRNEFANHYDTEKDYYYNYNSKYGDEYYKAGNYQAGNYNDNYYKAGNNNDNYYNGGYHNDNYYNGGSYNDNYYRDGYHNDNYYSGGYHNDNYYSGGYHNDNYYSGGYHNDNYYSGGYHNDNYYSDGYYGKYDYNRDYHQREGFPLQQKSKMPLHKLLLCGNFPGSEKYNKVKENKSSSFPIFNIFKKIDAKLESKIMKIFLSNKDLTGVGSELGVPQKKQNKIGGMKKLVCPIIMLGISIVVMAMIHRFEMVSVLSLVLIIALIYISTKLNKFQHLYRQYIKSIGPNYRYPSY</sequence>
<proteinExistence type="predicted"/>
<organism evidence="2 3">
    <name type="scientific">Plasmodium vivax</name>
    <name type="common">malaria parasite P. vivax</name>
    <dbReference type="NCBI Taxonomy" id="5855"/>
    <lineage>
        <taxon>Eukaryota</taxon>
        <taxon>Sar</taxon>
        <taxon>Alveolata</taxon>
        <taxon>Apicomplexa</taxon>
        <taxon>Aconoidasida</taxon>
        <taxon>Haemosporida</taxon>
        <taxon>Plasmodiidae</taxon>
        <taxon>Plasmodium</taxon>
        <taxon>Plasmodium (Plasmodium)</taxon>
    </lineage>
</organism>
<keyword evidence="1" id="KW-0472">Membrane</keyword>
<dbReference type="AlphaFoldDB" id="A0A8S4HKC4"/>
<comment type="caution">
    <text evidence="2">The sequence shown here is derived from an EMBL/GenBank/DDBJ whole genome shotgun (WGS) entry which is preliminary data.</text>
</comment>
<feature type="transmembrane region" description="Helical" evidence="1">
    <location>
        <begin position="12"/>
        <end position="29"/>
    </location>
</feature>